<comment type="caution">
    <text evidence="5">The sequence shown here is derived from an EMBL/GenBank/DDBJ whole genome shotgun (WGS) entry which is preliminary data.</text>
</comment>
<dbReference type="PROSITE" id="PS00678">
    <property type="entry name" value="WD_REPEATS_1"/>
    <property type="match status" value="1"/>
</dbReference>
<dbReference type="Gene3D" id="2.130.10.10">
    <property type="entry name" value="YVTN repeat-like/Quinoprotein amine dehydrogenase"/>
    <property type="match status" value="2"/>
</dbReference>
<feature type="repeat" description="WD" evidence="3">
    <location>
        <begin position="56"/>
        <end position="97"/>
    </location>
</feature>
<dbReference type="Pfam" id="PF00400">
    <property type="entry name" value="WD40"/>
    <property type="match status" value="4"/>
</dbReference>
<dbReference type="InterPro" id="IPR001680">
    <property type="entry name" value="WD40_rpt"/>
</dbReference>
<accession>A0ABR1G502</accession>
<dbReference type="InterPro" id="IPR019775">
    <property type="entry name" value="WD40_repeat_CS"/>
</dbReference>
<dbReference type="SMART" id="SM00320">
    <property type="entry name" value="WD40"/>
    <property type="match status" value="6"/>
</dbReference>
<organism evidence="5 6">
    <name type="scientific">Aureococcus anophagefferens</name>
    <name type="common">Harmful bloom alga</name>
    <dbReference type="NCBI Taxonomy" id="44056"/>
    <lineage>
        <taxon>Eukaryota</taxon>
        <taxon>Sar</taxon>
        <taxon>Stramenopiles</taxon>
        <taxon>Ochrophyta</taxon>
        <taxon>Pelagophyceae</taxon>
        <taxon>Pelagomonadales</taxon>
        <taxon>Pelagomonadaceae</taxon>
        <taxon>Aureococcus</taxon>
    </lineage>
</organism>
<evidence type="ECO:0000256" key="1">
    <source>
        <dbReference type="ARBA" id="ARBA00022574"/>
    </source>
</evidence>
<reference evidence="5 6" key="1">
    <citation type="submission" date="2024-03" db="EMBL/GenBank/DDBJ databases">
        <title>Aureococcus anophagefferens CCMP1851 and Kratosvirus quantuckense: Draft genome of a second virus-susceptible host strain in the model system.</title>
        <authorList>
            <person name="Chase E."/>
            <person name="Truchon A.R."/>
            <person name="Schepens W."/>
            <person name="Wilhelm S.W."/>
        </authorList>
    </citation>
    <scope>NUCLEOTIDE SEQUENCE [LARGE SCALE GENOMIC DNA]</scope>
    <source>
        <strain evidence="5 6">CCMP1851</strain>
    </source>
</reference>
<feature type="compositionally biased region" description="Low complexity" evidence="4">
    <location>
        <begin position="457"/>
        <end position="471"/>
    </location>
</feature>
<dbReference type="Proteomes" id="UP001363151">
    <property type="component" value="Unassembled WGS sequence"/>
</dbReference>
<keyword evidence="6" id="KW-1185">Reference proteome</keyword>
<dbReference type="EMBL" id="JBBJCI010000122">
    <property type="protein sequence ID" value="KAK7247979.1"/>
    <property type="molecule type" value="Genomic_DNA"/>
</dbReference>
<gene>
    <name evidence="5" type="primary">KATNB1</name>
    <name evidence="5" type="ORF">SO694_0008607</name>
</gene>
<dbReference type="SUPFAM" id="SSF50978">
    <property type="entry name" value="WD40 repeat-like"/>
    <property type="match status" value="1"/>
</dbReference>
<feature type="region of interest" description="Disordered" evidence="4">
    <location>
        <begin position="315"/>
        <end position="477"/>
    </location>
</feature>
<sequence length="661" mass="71026">MGAAKLHEWVASPAVVTCVALGPRSHQVLASGGEDKRANVWRLRPGDPGAQNVWSLGGNSSPISCLCFDDAENTLVSGAQGGSVRLYDLTEGRCARALNGHRNEVLCCHTHPFGDFLASGGADEAVRVWDARKKSCIQTYKGHGGEVDSLKFSPDGRWIASASRRDGLVRLWDLTAGKLLRSFAANEKSGTCRATRLEFSPFEFVLAAACSDRRARLFDLETWSELACTPPETANAKALCFSRSGKSVVCATDHGAKQWAWDAPKLRCLESEDRGAWDGLQLVRAASHRAVAACCAMNFVSVWSVALADDEADENAAPPANAAAPKRDEAAVPAAPAKKDDYEDDFHDFAFPPDDEAPAPGPAPAPARRTVAEAPARRIVAEAPARADRRRRAPPPGGGEGGSAARRRARALDDGLLRPLRARARRRRADGGARRAPAGRANRRRRDDGDDADRRPASAAAGARAATPPRASSDDAITEVLLGRPTARLLEARLEAATPRRRAGRGDAGAAFRALRPEDRGDGPCAAYALAADFLGRVDLTSLTLDDALDLGGSSAACWTRAARGAGRRRRRAARAEARRPRPRRRVVDPRPLRRVRRQRDAATPPPVDIAARGPRPPVPRREAALRERAPEAPGLRGKFASSRKVDDLAQKLGEKHDALF</sequence>
<evidence type="ECO:0000256" key="3">
    <source>
        <dbReference type="PROSITE-ProRule" id="PRU00221"/>
    </source>
</evidence>
<dbReference type="CDD" id="cd00200">
    <property type="entry name" value="WD40"/>
    <property type="match status" value="1"/>
</dbReference>
<feature type="compositionally biased region" description="Low complexity" evidence="4">
    <location>
        <begin position="315"/>
        <end position="324"/>
    </location>
</feature>
<name>A0ABR1G502_AURAN</name>
<feature type="compositionally biased region" description="Basic and acidic residues" evidence="4">
    <location>
        <begin position="574"/>
        <end position="592"/>
    </location>
</feature>
<keyword evidence="2" id="KW-0677">Repeat</keyword>
<feature type="compositionally biased region" description="Basic and acidic residues" evidence="4">
    <location>
        <begin position="445"/>
        <end position="456"/>
    </location>
</feature>
<feature type="repeat" description="WD" evidence="3">
    <location>
        <begin position="98"/>
        <end position="139"/>
    </location>
</feature>
<feature type="repeat" description="WD" evidence="3">
    <location>
        <begin position="140"/>
        <end position="182"/>
    </location>
</feature>
<evidence type="ECO:0000256" key="4">
    <source>
        <dbReference type="SAM" id="MobiDB-lite"/>
    </source>
</evidence>
<protein>
    <submittedName>
        <fullName evidence="5">Microtubule severing protein</fullName>
    </submittedName>
</protein>
<dbReference type="PROSITE" id="PS50294">
    <property type="entry name" value="WD_REPEATS_REGION"/>
    <property type="match status" value="2"/>
</dbReference>
<dbReference type="InterPro" id="IPR015943">
    <property type="entry name" value="WD40/YVTN_repeat-like_dom_sf"/>
</dbReference>
<keyword evidence="1 3" id="KW-0853">WD repeat</keyword>
<feature type="compositionally biased region" description="Basic and acidic residues" evidence="4">
    <location>
        <begin position="620"/>
        <end position="631"/>
    </location>
</feature>
<evidence type="ECO:0000313" key="5">
    <source>
        <dbReference type="EMBL" id="KAK7247979.1"/>
    </source>
</evidence>
<dbReference type="PANTHER" id="PTHR19845:SF0">
    <property type="entry name" value="KATANIN P80 WD40 REPEAT-CONTAINING SUBUNIT B1"/>
    <property type="match status" value="1"/>
</dbReference>
<feature type="region of interest" description="Disordered" evidence="4">
    <location>
        <begin position="561"/>
        <end position="646"/>
    </location>
</feature>
<evidence type="ECO:0000256" key="2">
    <source>
        <dbReference type="ARBA" id="ARBA00022737"/>
    </source>
</evidence>
<evidence type="ECO:0000313" key="6">
    <source>
        <dbReference type="Proteomes" id="UP001363151"/>
    </source>
</evidence>
<dbReference type="PROSITE" id="PS50082">
    <property type="entry name" value="WD_REPEATS_2"/>
    <property type="match status" value="3"/>
</dbReference>
<proteinExistence type="predicted"/>
<dbReference type="PANTHER" id="PTHR19845">
    <property type="entry name" value="KATANIN P80 SUBUNIT"/>
    <property type="match status" value="1"/>
</dbReference>
<dbReference type="InterPro" id="IPR036322">
    <property type="entry name" value="WD40_repeat_dom_sf"/>
</dbReference>